<name>A0A1D6QVK0_MAIZE</name>
<gene>
    <name evidence="1" type="ORF">ZEAMMB73_Zm00001d054110</name>
</gene>
<protein>
    <submittedName>
        <fullName evidence="1">Ankyrin repeat family protein</fullName>
    </submittedName>
</protein>
<dbReference type="EMBL" id="CM000780">
    <property type="protein sequence ID" value="AQK61346.1"/>
    <property type="molecule type" value="Genomic_DNA"/>
</dbReference>
<dbReference type="EMBL" id="CM000780">
    <property type="protein sequence ID" value="AQK61351.1"/>
    <property type="molecule type" value="Genomic_DNA"/>
</dbReference>
<proteinExistence type="predicted"/>
<reference evidence="1" key="1">
    <citation type="submission" date="2015-12" db="EMBL/GenBank/DDBJ databases">
        <title>Update maize B73 reference genome by single molecule sequencing technologies.</title>
        <authorList>
            <consortium name="Maize Genome Sequencing Project"/>
            <person name="Ware D."/>
        </authorList>
    </citation>
    <scope>NUCLEOTIDE SEQUENCE</scope>
    <source>
        <tissue evidence="1">Seedling</tissue>
    </source>
</reference>
<dbReference type="AlphaFoldDB" id="A0A1D6QVK0"/>
<accession>A0A1D6QVK0</accession>
<sequence>MVMYSVLGSRNGTVRSHPILRPNLDRLFGLLKGTNLSAIRLHPPPVYSRHPLIPLEIIGRTHAGRTDARRGVYSPNQTAR</sequence>
<evidence type="ECO:0000313" key="1">
    <source>
        <dbReference type="EMBL" id="AQK61351.1"/>
    </source>
</evidence>
<organism evidence="1">
    <name type="scientific">Zea mays</name>
    <name type="common">Maize</name>
    <dbReference type="NCBI Taxonomy" id="4577"/>
    <lineage>
        <taxon>Eukaryota</taxon>
        <taxon>Viridiplantae</taxon>
        <taxon>Streptophyta</taxon>
        <taxon>Embryophyta</taxon>
        <taxon>Tracheophyta</taxon>
        <taxon>Spermatophyta</taxon>
        <taxon>Magnoliopsida</taxon>
        <taxon>Liliopsida</taxon>
        <taxon>Poales</taxon>
        <taxon>Poaceae</taxon>
        <taxon>PACMAD clade</taxon>
        <taxon>Panicoideae</taxon>
        <taxon>Andropogonodae</taxon>
        <taxon>Andropogoneae</taxon>
        <taxon>Tripsacinae</taxon>
        <taxon>Zea</taxon>
    </lineage>
</organism>